<accession>A0AAU9VE84</accession>
<feature type="region of interest" description="Disordered" evidence="1">
    <location>
        <begin position="67"/>
        <end position="86"/>
    </location>
</feature>
<evidence type="ECO:0000313" key="2">
    <source>
        <dbReference type="EMBL" id="CAH2109201.1"/>
    </source>
</evidence>
<keyword evidence="3" id="KW-1185">Reference proteome</keyword>
<organism evidence="2 3">
    <name type="scientific">Euphydryas editha</name>
    <name type="common">Edith's checkerspot</name>
    <dbReference type="NCBI Taxonomy" id="104508"/>
    <lineage>
        <taxon>Eukaryota</taxon>
        <taxon>Metazoa</taxon>
        <taxon>Ecdysozoa</taxon>
        <taxon>Arthropoda</taxon>
        <taxon>Hexapoda</taxon>
        <taxon>Insecta</taxon>
        <taxon>Pterygota</taxon>
        <taxon>Neoptera</taxon>
        <taxon>Endopterygota</taxon>
        <taxon>Lepidoptera</taxon>
        <taxon>Glossata</taxon>
        <taxon>Ditrysia</taxon>
        <taxon>Papilionoidea</taxon>
        <taxon>Nymphalidae</taxon>
        <taxon>Nymphalinae</taxon>
        <taxon>Euphydryas</taxon>
    </lineage>
</organism>
<evidence type="ECO:0000313" key="3">
    <source>
        <dbReference type="Proteomes" id="UP001153954"/>
    </source>
</evidence>
<sequence>MNTPFCEDVPDIPEYLQPKIVNVLNSDPEPFKNLNKDKKPKIIVTSNIVIKEASPEERIILSDIQTQINKRKRRRGGTSQEKSSIVKKKKKLVYHSDSSLTSETSFHAADDSDYENFDEYIASCLQEQEEQDNIDQENRCPLGLSDIDFYVEDSPRLQENNWIIVKFTSKKIKFARKVKNPKSDKGTVFTYPNIEDICAVHDLNDVVAILSDPQISRRGHFTFNLDFNKYNIQ</sequence>
<evidence type="ECO:0000256" key="1">
    <source>
        <dbReference type="SAM" id="MobiDB-lite"/>
    </source>
</evidence>
<gene>
    <name evidence="2" type="ORF">EEDITHA_LOCUS23061</name>
</gene>
<dbReference type="EMBL" id="CAKOGL010000064">
    <property type="protein sequence ID" value="CAH2109201.1"/>
    <property type="molecule type" value="Genomic_DNA"/>
</dbReference>
<reference evidence="2" key="1">
    <citation type="submission" date="2022-03" db="EMBL/GenBank/DDBJ databases">
        <authorList>
            <person name="Tunstrom K."/>
        </authorList>
    </citation>
    <scope>NUCLEOTIDE SEQUENCE</scope>
</reference>
<proteinExistence type="predicted"/>
<protein>
    <submittedName>
        <fullName evidence="2">Uncharacterized protein</fullName>
    </submittedName>
</protein>
<comment type="caution">
    <text evidence="2">The sequence shown here is derived from an EMBL/GenBank/DDBJ whole genome shotgun (WGS) entry which is preliminary data.</text>
</comment>
<dbReference type="AlphaFoldDB" id="A0AAU9VE84"/>
<dbReference type="Proteomes" id="UP001153954">
    <property type="component" value="Unassembled WGS sequence"/>
</dbReference>
<name>A0AAU9VE84_EUPED</name>